<dbReference type="PROSITE" id="PS00498">
    <property type="entry name" value="TYROSINASE_2"/>
    <property type="match status" value="1"/>
</dbReference>
<evidence type="ECO:0000256" key="3">
    <source>
        <dbReference type="ARBA" id="ARBA00022723"/>
    </source>
</evidence>
<feature type="binding site" evidence="8">
    <location>
        <position position="179"/>
    </location>
    <ligand>
        <name>Cu cation</name>
        <dbReference type="ChEBI" id="CHEBI:23378"/>
        <label>A</label>
    </ligand>
</feature>
<reference evidence="13 14" key="1">
    <citation type="submission" date="2019-12" db="EMBL/GenBank/DDBJ databases">
        <authorList>
            <person name="Alioto T."/>
            <person name="Alioto T."/>
            <person name="Gomez Garrido J."/>
        </authorList>
    </citation>
    <scope>NUCLEOTIDE SEQUENCE [LARGE SCALE GENOMIC DNA]</scope>
</reference>
<dbReference type="InterPro" id="IPR022740">
    <property type="entry name" value="Polyphenol_oxidase_C"/>
</dbReference>
<dbReference type="GO" id="GO:0046148">
    <property type="term" value="P:pigment biosynthetic process"/>
    <property type="evidence" value="ECO:0007669"/>
    <property type="project" value="InterPro"/>
</dbReference>
<dbReference type="Proteomes" id="UP000594638">
    <property type="component" value="Unassembled WGS sequence"/>
</dbReference>
<evidence type="ECO:0000256" key="8">
    <source>
        <dbReference type="PIRSR" id="PIRSR000290-1"/>
    </source>
</evidence>
<feature type="binding site" evidence="8">
    <location>
        <position position="200"/>
    </location>
    <ligand>
        <name>Cu cation</name>
        <dbReference type="ChEBI" id="CHEBI:23378"/>
        <label>A</label>
    </ligand>
</feature>
<feature type="disulfide bond" evidence="9">
    <location>
        <begin position="119"/>
        <end position="180"/>
    </location>
</feature>
<comment type="cofactor">
    <cofactor evidence="8">
        <name>Cu(2+)</name>
        <dbReference type="ChEBI" id="CHEBI:29036"/>
    </cofactor>
    <text evidence="8">Binds 2 copper ions per subunit.</text>
</comment>
<name>A0A8S0R4R5_OLEEU</name>
<dbReference type="Pfam" id="PF12142">
    <property type="entry name" value="PPO1_DWL"/>
    <property type="match status" value="1"/>
</dbReference>
<dbReference type="PIRSF" id="PIRSF000290">
    <property type="entry name" value="PPO_plant"/>
    <property type="match status" value="1"/>
</dbReference>
<dbReference type="OrthoDB" id="6132182at2759"/>
<keyword evidence="4" id="KW-0883">Thioether bond</keyword>
<feature type="binding site" evidence="8">
    <location>
        <position position="209"/>
    </location>
    <ligand>
        <name>Cu cation</name>
        <dbReference type="ChEBI" id="CHEBI:23378"/>
        <label>A</label>
    </ligand>
</feature>
<dbReference type="Pfam" id="PF12143">
    <property type="entry name" value="PPO1_KFDV"/>
    <property type="match status" value="1"/>
</dbReference>
<feature type="binding site" evidence="8">
    <location>
        <position position="330"/>
    </location>
    <ligand>
        <name>Cu cation</name>
        <dbReference type="ChEBI" id="CHEBI:23378"/>
        <label>B</label>
    </ligand>
</feature>
<evidence type="ECO:0000313" key="13">
    <source>
        <dbReference type="EMBL" id="CAA2973918.1"/>
    </source>
</evidence>
<evidence type="ECO:0000259" key="12">
    <source>
        <dbReference type="PROSITE" id="PS00498"/>
    </source>
</evidence>
<evidence type="ECO:0000256" key="4">
    <source>
        <dbReference type="ARBA" id="ARBA00022784"/>
    </source>
</evidence>
<evidence type="ECO:0000256" key="7">
    <source>
        <dbReference type="ARBA" id="ARBA00023157"/>
    </source>
</evidence>
<proteinExistence type="inferred from homology"/>
<dbReference type="EMBL" id="CACTIH010002133">
    <property type="protein sequence ID" value="CAA2973918.1"/>
    <property type="molecule type" value="Genomic_DNA"/>
</dbReference>
<keyword evidence="3 8" id="KW-0479">Metal-binding</keyword>
<dbReference type="InterPro" id="IPR050316">
    <property type="entry name" value="Tyrosinase/Hemocyanin"/>
</dbReference>
<feature type="domain" description="Tyrosinase copper-binding" evidence="11">
    <location>
        <begin position="200"/>
        <end position="217"/>
    </location>
</feature>
<dbReference type="InterPro" id="IPR008922">
    <property type="entry name" value="Di-copper_centre_dom_sf"/>
</dbReference>
<feature type="domain" description="Tyrosinase copper-binding" evidence="12">
    <location>
        <begin position="357"/>
        <end position="368"/>
    </location>
</feature>
<comment type="similarity">
    <text evidence="1">Belongs to the tyrosinase family.</text>
</comment>
<keyword evidence="5" id="KW-0560">Oxidoreductase</keyword>
<dbReference type="PROSITE" id="PS00497">
    <property type="entry name" value="TYROSINASE_1"/>
    <property type="match status" value="1"/>
</dbReference>
<dbReference type="Pfam" id="PF00264">
    <property type="entry name" value="Tyrosinase"/>
    <property type="match status" value="1"/>
</dbReference>
<dbReference type="PANTHER" id="PTHR11474">
    <property type="entry name" value="TYROSINASE FAMILY MEMBER"/>
    <property type="match status" value="1"/>
</dbReference>
<dbReference type="Gene3D" id="1.10.1280.10">
    <property type="entry name" value="Di-copper center containing domain from catechol oxidase"/>
    <property type="match status" value="1"/>
</dbReference>
<dbReference type="AlphaFoldDB" id="A0A8S0R4R5"/>
<keyword evidence="14" id="KW-1185">Reference proteome</keyword>
<sequence length="585" mass="65827">MHCTISNQNYIPMPSLSFSWAVATTSTAPSSPSFYGKPSTAKSSTCFQVSCNARNDDQNASNSRGKFDRRNMLLGLGGIYGSTLTSNPSTLAAPIQPPNLSKCGPPSDANTGESLNVNCCPPANQPVDYQLPKPTVMRFRPAAHLVTKEYIAKYNKAIQLMKSLKDDDPRSFMQQANVHCAYCNGAYDQVGFDDLDLQVHNSWLFFPFHRWYLYFFERILGSLIGDPTFGLPFWNWDSPKGMTFPPMFLDQNSSLFNAKRNQDHLTSIVDLGYNGSDDGKSPLQTVANNFNIMYNEMVRNVKLIEDFMGQPYRAGGAVNPGAGAPERGTHTAIHLYVGDPRETRREDLGNFYSAGRDPIFYCHHANVDRMWKIWRDLRGSKPKDFNDKDWLNASFVFYDENAQLVRVKVSDTLSNERMGYVYQQVDIPWLNFRPQARVQRSKVATTSGAPSTADIKFPLALDKITKILVTRPKKSRKQRDKEREEELLVIDGIEVETANFVKFDVFVNDEDDKIDELDKSEYVGTFAQVPHSHKGPKKVKTSIRLGLTELLEDLDVEDDDSILVSLVPRAGDVTIGGIKIIYLSI</sequence>
<gene>
    <name evidence="13" type="ORF">OLEA9_A068152</name>
</gene>
<evidence type="ECO:0000256" key="10">
    <source>
        <dbReference type="PIRSR" id="PIRSR000290-3"/>
    </source>
</evidence>
<comment type="caution">
    <text evidence="13">The sequence shown here is derived from an EMBL/GenBank/DDBJ whole genome shotgun (WGS) entry which is preliminary data.</text>
</comment>
<protein>
    <submittedName>
        <fullName evidence="13">Polyphenol oxidase I, chloroplastic-like</fullName>
    </submittedName>
</protein>
<evidence type="ECO:0000256" key="9">
    <source>
        <dbReference type="PIRSR" id="PIRSR000290-2"/>
    </source>
</evidence>
<accession>A0A8S0R4R5</accession>
<evidence type="ECO:0000256" key="6">
    <source>
        <dbReference type="ARBA" id="ARBA00023008"/>
    </source>
</evidence>
<evidence type="ECO:0000256" key="5">
    <source>
        <dbReference type="ARBA" id="ARBA00023002"/>
    </source>
</evidence>
<dbReference type="PANTHER" id="PTHR11474:SF95">
    <property type="entry name" value="POLYPHENOL OXIDASE, CHLOROPLASTIC-LIKE"/>
    <property type="match status" value="1"/>
</dbReference>
<dbReference type="PRINTS" id="PR00092">
    <property type="entry name" value="TYROSINASE"/>
</dbReference>
<feature type="disulfide bond" evidence="9">
    <location>
        <begin position="103"/>
        <end position="120"/>
    </location>
</feature>
<dbReference type="GO" id="GO:0005507">
    <property type="term" value="F:copper ion binding"/>
    <property type="evidence" value="ECO:0007669"/>
    <property type="project" value="UniProtKB-ARBA"/>
</dbReference>
<feature type="binding site" evidence="8">
    <location>
        <position position="364"/>
    </location>
    <ligand>
        <name>Cu cation</name>
        <dbReference type="ChEBI" id="CHEBI:23378"/>
        <label>B</label>
    </ligand>
</feature>
<feature type="cross-link" description="2'-(S-cysteinyl)-histidine (Cys-His)" evidence="10">
    <location>
        <begin position="183"/>
        <end position="200"/>
    </location>
</feature>
<keyword evidence="6 8" id="KW-0186">Copper</keyword>
<dbReference type="InterPro" id="IPR016213">
    <property type="entry name" value="Polyphenol_oxidase"/>
</dbReference>
<dbReference type="InterPro" id="IPR022739">
    <property type="entry name" value="Polyphenol_oxidase_cen"/>
</dbReference>
<organism evidence="13 14">
    <name type="scientific">Olea europaea subsp. europaea</name>
    <dbReference type="NCBI Taxonomy" id="158383"/>
    <lineage>
        <taxon>Eukaryota</taxon>
        <taxon>Viridiplantae</taxon>
        <taxon>Streptophyta</taxon>
        <taxon>Embryophyta</taxon>
        <taxon>Tracheophyta</taxon>
        <taxon>Spermatophyta</taxon>
        <taxon>Magnoliopsida</taxon>
        <taxon>eudicotyledons</taxon>
        <taxon>Gunneridae</taxon>
        <taxon>Pentapetalae</taxon>
        <taxon>asterids</taxon>
        <taxon>lamiids</taxon>
        <taxon>Lamiales</taxon>
        <taxon>Oleaceae</taxon>
        <taxon>Oleeae</taxon>
        <taxon>Olea</taxon>
    </lineage>
</organism>
<comment type="subunit">
    <text evidence="2">Monomer.</text>
</comment>
<dbReference type="SUPFAM" id="SSF48056">
    <property type="entry name" value="Di-copper centre-containing domain"/>
    <property type="match status" value="1"/>
</dbReference>
<evidence type="ECO:0000256" key="2">
    <source>
        <dbReference type="ARBA" id="ARBA00011245"/>
    </source>
</evidence>
<keyword evidence="7 9" id="KW-1015">Disulfide bond</keyword>
<dbReference type="GO" id="GO:0004097">
    <property type="term" value="F:catechol oxidase activity"/>
    <property type="evidence" value="ECO:0007669"/>
    <property type="project" value="InterPro"/>
</dbReference>
<feature type="binding site" evidence="8">
    <location>
        <position position="334"/>
    </location>
    <ligand>
        <name>Cu cation</name>
        <dbReference type="ChEBI" id="CHEBI:23378"/>
        <label>B</label>
    </ligand>
</feature>
<evidence type="ECO:0000313" key="14">
    <source>
        <dbReference type="Proteomes" id="UP000594638"/>
    </source>
</evidence>
<evidence type="ECO:0000256" key="1">
    <source>
        <dbReference type="ARBA" id="ARBA00009928"/>
    </source>
</evidence>
<dbReference type="FunFam" id="1.10.1280.10:FF:000007">
    <property type="entry name" value="Polyphenol oxidase, chloroplastic"/>
    <property type="match status" value="1"/>
</dbReference>
<evidence type="ECO:0000259" key="11">
    <source>
        <dbReference type="PROSITE" id="PS00497"/>
    </source>
</evidence>
<dbReference type="InterPro" id="IPR002227">
    <property type="entry name" value="Tyrosinase_Cu-bd"/>
</dbReference>
<dbReference type="Gramene" id="OE9A068152T1">
    <property type="protein sequence ID" value="OE9A068152C1"/>
    <property type="gene ID" value="OE9A068152"/>
</dbReference>